<evidence type="ECO:0000313" key="1">
    <source>
        <dbReference type="EMBL" id="BCM29448.1"/>
    </source>
</evidence>
<protein>
    <submittedName>
        <fullName evidence="1">Uncharacterized protein</fullName>
    </submittedName>
</protein>
<organism evidence="1 2">
    <name type="scientific">Enterobacter phage vB_EkoM5VN</name>
    <dbReference type="NCBI Taxonomy" id="2771379"/>
    <lineage>
        <taxon>Viruses</taxon>
        <taxon>Duplodnaviria</taxon>
        <taxon>Heunggongvirae</taxon>
        <taxon>Uroviricota</taxon>
        <taxon>Caudoviricetes</taxon>
        <taxon>Pantevenvirales</taxon>
        <taxon>Straboviridae</taxon>
        <taxon>Pseudotevenvirus</taxon>
        <taxon>Pseudotevenvirus leb</taxon>
    </lineage>
</organism>
<proteinExistence type="predicted"/>
<gene>
    <name evidence="1" type="ORF">NCT2020_1910</name>
</gene>
<reference evidence="1 2" key="1">
    <citation type="submission" date="2020-10" db="EMBL/GenBank/DDBJ databases">
        <title>Characterization and genome structure of virulent phage vB_EkoM5VN to control Enterobacter kobei M4-VN isolated from plant soft rot.</title>
        <authorList>
            <person name="Thanh N.C."/>
            <person name="Fujino Y."/>
            <person name="Iiyama K."/>
            <person name="Hiromasa Y."/>
            <person name="Iwamoto T."/>
            <person name="Doi K."/>
        </authorList>
    </citation>
    <scope>NUCLEOTIDE SEQUENCE [LARGE SCALE GENOMIC DNA]</scope>
    <source>
        <strain evidence="2">vB_EkoM5VN</strain>
    </source>
</reference>
<name>A0A7I8HQS6_9CAUD</name>
<evidence type="ECO:0000313" key="2">
    <source>
        <dbReference type="Proteomes" id="UP000593858"/>
    </source>
</evidence>
<dbReference type="EMBL" id="LC589952">
    <property type="protein sequence ID" value="BCM29448.1"/>
    <property type="molecule type" value="Genomic_DNA"/>
</dbReference>
<dbReference type="Proteomes" id="UP000593858">
    <property type="component" value="Genome"/>
</dbReference>
<sequence>MTDVILNVKDIVLGDKVKHPDAVTLEQAVVQIMRDSLRLEVTERTESNYTGGIDGRQLYEDSKHVNVTLWADIDENSYKIDEIDFDV</sequence>
<accession>A0A7I8HQS6</accession>